<dbReference type="SMART" id="SM00780">
    <property type="entry name" value="PIG-X"/>
    <property type="match status" value="1"/>
</dbReference>
<evidence type="ECO:0000256" key="7">
    <source>
        <dbReference type="ARBA" id="ARBA00022989"/>
    </source>
</evidence>
<evidence type="ECO:0000313" key="12">
    <source>
        <dbReference type="Proteomes" id="UP000801492"/>
    </source>
</evidence>
<organism evidence="11 12">
    <name type="scientific">Ignelater luminosus</name>
    <name type="common">Cucubano</name>
    <name type="synonym">Pyrophorus luminosus</name>
    <dbReference type="NCBI Taxonomy" id="2038154"/>
    <lineage>
        <taxon>Eukaryota</taxon>
        <taxon>Metazoa</taxon>
        <taxon>Ecdysozoa</taxon>
        <taxon>Arthropoda</taxon>
        <taxon>Hexapoda</taxon>
        <taxon>Insecta</taxon>
        <taxon>Pterygota</taxon>
        <taxon>Neoptera</taxon>
        <taxon>Endopterygota</taxon>
        <taxon>Coleoptera</taxon>
        <taxon>Polyphaga</taxon>
        <taxon>Elateriformia</taxon>
        <taxon>Elateroidea</taxon>
        <taxon>Elateridae</taxon>
        <taxon>Agrypninae</taxon>
        <taxon>Pyrophorini</taxon>
        <taxon>Ignelater</taxon>
    </lineage>
</organism>
<keyword evidence="8 10" id="KW-0472">Membrane</keyword>
<evidence type="ECO:0000256" key="8">
    <source>
        <dbReference type="ARBA" id="ARBA00023136"/>
    </source>
</evidence>
<reference evidence="11" key="1">
    <citation type="submission" date="2019-08" db="EMBL/GenBank/DDBJ databases">
        <title>The genome of the North American firefly Photinus pyralis.</title>
        <authorList>
            <consortium name="Photinus pyralis genome working group"/>
            <person name="Fallon T.R."/>
            <person name="Sander Lower S.E."/>
            <person name="Weng J.-K."/>
        </authorList>
    </citation>
    <scope>NUCLEOTIDE SEQUENCE</scope>
    <source>
        <strain evidence="11">TRF0915ILg1</strain>
        <tissue evidence="11">Whole body</tissue>
    </source>
</reference>
<keyword evidence="12" id="KW-1185">Reference proteome</keyword>
<keyword evidence="6 10" id="KW-0256">Endoplasmic reticulum</keyword>
<name>A0A8K0CSN3_IGNLU</name>
<keyword evidence="5 10" id="KW-0812">Transmembrane</keyword>
<comment type="similarity">
    <text evidence="3 10">Belongs to the PIGX family.</text>
</comment>
<keyword evidence="9" id="KW-0325">Glycoprotein</keyword>
<evidence type="ECO:0000313" key="11">
    <source>
        <dbReference type="EMBL" id="KAF2892880.1"/>
    </source>
</evidence>
<dbReference type="OrthoDB" id="5546453at2759"/>
<keyword evidence="4 10" id="KW-0337">GPI-anchor biosynthesis</keyword>
<dbReference type="PANTHER" id="PTHR28650:SF1">
    <property type="entry name" value="PHOSPHATIDYLINOSITOL-GLYCAN BIOSYNTHESIS CLASS X PROTEIN"/>
    <property type="match status" value="1"/>
</dbReference>
<evidence type="ECO:0000256" key="3">
    <source>
        <dbReference type="ARBA" id="ARBA00010345"/>
    </source>
</evidence>
<accession>A0A8K0CSN3</accession>
<dbReference type="InterPro" id="IPR040039">
    <property type="entry name" value="PIGX"/>
</dbReference>
<feature type="chain" id="PRO_5035489294" description="Phosphatidylinositol-glycan biosynthesis class X protein" evidence="10">
    <location>
        <begin position="24"/>
        <end position="248"/>
    </location>
</feature>
<comment type="caution">
    <text evidence="11">The sequence shown here is derived from an EMBL/GenBank/DDBJ whole genome shotgun (WGS) entry which is preliminary data.</text>
</comment>
<evidence type="ECO:0000256" key="10">
    <source>
        <dbReference type="RuleBase" id="RU366056"/>
    </source>
</evidence>
<dbReference type="EMBL" id="VTPC01008398">
    <property type="protein sequence ID" value="KAF2892880.1"/>
    <property type="molecule type" value="Genomic_DNA"/>
</dbReference>
<comment type="subcellular location">
    <subcellularLocation>
        <location evidence="1 10">Endoplasmic reticulum membrane</location>
        <topology evidence="1 10">Single-pass membrane protein</topology>
    </subcellularLocation>
</comment>
<proteinExistence type="inferred from homology"/>
<feature type="signal peptide" evidence="10">
    <location>
        <begin position="1"/>
        <end position="23"/>
    </location>
</feature>
<dbReference type="Pfam" id="PF08320">
    <property type="entry name" value="PIG-X"/>
    <property type="match status" value="1"/>
</dbReference>
<sequence>MLIKSVLPFLTLLLSISIYPILCNNNTEEETSCINLKFSISQNVENEGFHREINWLIESLDLDNEDWSNLNNSLCKVSLQLHLPSGIFVSPDQISELIRQGQISAYIDGHVNVETPAHESEGHTVYVYIASNNLEKVVVQLPIHLRYQRAVISGGFGKVNLPRPSLLVYCPQVGPQICGEFPKLHAPCDVSGNHCVWQNVTYQALFDEVQLFVPIGDLDDYPLVSIVTLLLGCAGSIYILSLLSTAPL</sequence>
<evidence type="ECO:0000256" key="1">
    <source>
        <dbReference type="ARBA" id="ARBA00004389"/>
    </source>
</evidence>
<protein>
    <recommendedName>
        <fullName evidence="10">Phosphatidylinositol-glycan biosynthesis class X protein</fullName>
    </recommendedName>
</protein>
<evidence type="ECO:0000256" key="6">
    <source>
        <dbReference type="ARBA" id="ARBA00022824"/>
    </source>
</evidence>
<keyword evidence="7 10" id="KW-1133">Transmembrane helix</keyword>
<dbReference type="PANTHER" id="PTHR28650">
    <property type="entry name" value="PHOSPHATIDYLINOSITOL-GLYCAN BIOSYNTHESIS CLASS X PROTEIN"/>
    <property type="match status" value="1"/>
</dbReference>
<evidence type="ECO:0000256" key="9">
    <source>
        <dbReference type="ARBA" id="ARBA00023180"/>
    </source>
</evidence>
<feature type="transmembrane region" description="Helical" evidence="10">
    <location>
        <begin position="221"/>
        <end position="243"/>
    </location>
</feature>
<evidence type="ECO:0000256" key="4">
    <source>
        <dbReference type="ARBA" id="ARBA00022502"/>
    </source>
</evidence>
<dbReference type="AlphaFoldDB" id="A0A8K0CSN3"/>
<dbReference type="InterPro" id="IPR013233">
    <property type="entry name" value="PIG-X/PBN1"/>
</dbReference>
<evidence type="ECO:0000256" key="5">
    <source>
        <dbReference type="ARBA" id="ARBA00022692"/>
    </source>
</evidence>
<keyword evidence="10" id="KW-0732">Signal</keyword>
<dbReference type="GO" id="GO:0006506">
    <property type="term" value="P:GPI anchor biosynthetic process"/>
    <property type="evidence" value="ECO:0007669"/>
    <property type="project" value="UniProtKB-UniPathway"/>
</dbReference>
<evidence type="ECO:0000256" key="2">
    <source>
        <dbReference type="ARBA" id="ARBA00004687"/>
    </source>
</evidence>
<dbReference type="Proteomes" id="UP000801492">
    <property type="component" value="Unassembled WGS sequence"/>
</dbReference>
<dbReference type="GO" id="GO:0005789">
    <property type="term" value="C:endoplasmic reticulum membrane"/>
    <property type="evidence" value="ECO:0007669"/>
    <property type="project" value="UniProtKB-SubCell"/>
</dbReference>
<dbReference type="UniPathway" id="UPA00196"/>
<gene>
    <name evidence="11" type="ORF">ILUMI_13297</name>
</gene>
<comment type="function">
    <text evidence="10">Stabilizing subunit of the glycosylphosphatidylinositol-mannosyltransferase I complex which catalyzes the transfer of the first mannose, via an alpha-1,4 bond from a dolichol-phosphate-mannose (Dol-P-Man) to the glucosaminyl acyl phosphatidylinositol (GlcN-(acyl)PI) intermediate to generate alpha-D-Man-(1-&gt;4)-alpha-D-GlcN-(1-&gt;6)-(1-radyl,2-acyl-sn-glycero-3-phospho)-2-acyl-inositol and participates in the sixth step of the glycosylphosphatidylinositol-anchor biosynthesis. Probably acts by stabilizing the mannosyltransferase PIGM.</text>
</comment>
<comment type="pathway">
    <text evidence="2 10">Glycolipid biosynthesis; glycosylphosphatidylinositol-anchor biosynthesis.</text>
</comment>